<feature type="compositionally biased region" description="Basic and acidic residues" evidence="1">
    <location>
        <begin position="783"/>
        <end position="792"/>
    </location>
</feature>
<organism evidence="3 4">
    <name type="scientific">Westerdykella ornata</name>
    <dbReference type="NCBI Taxonomy" id="318751"/>
    <lineage>
        <taxon>Eukaryota</taxon>
        <taxon>Fungi</taxon>
        <taxon>Dikarya</taxon>
        <taxon>Ascomycota</taxon>
        <taxon>Pezizomycotina</taxon>
        <taxon>Dothideomycetes</taxon>
        <taxon>Pleosporomycetidae</taxon>
        <taxon>Pleosporales</taxon>
        <taxon>Sporormiaceae</taxon>
        <taxon>Westerdykella</taxon>
    </lineage>
</organism>
<dbReference type="AlphaFoldDB" id="A0A6A6JN18"/>
<dbReference type="Proteomes" id="UP000800097">
    <property type="component" value="Unassembled WGS sequence"/>
</dbReference>
<feature type="region of interest" description="Disordered" evidence="1">
    <location>
        <begin position="782"/>
        <end position="833"/>
    </location>
</feature>
<keyword evidence="2" id="KW-0472">Membrane</keyword>
<sequence length="992" mass="107866">MADLIIESTSRRPSQNNGYATPAHSAQNSLHSFRSSTPTRSPLHALSLHEYRKLQRTPTPSSQAPQGKSLRRKAATPELREFKRAPSTAGRSASPASLVFRPSHFSISLQHLAGYQPLPPSPPHWTDHFEAVDESYRPQNTEDTRFGEAAAAAEKSVGGFPKETQKVGRWKTIKKLPRPQPRHPQSPLPSAHIPPHAIGTHLSSSQSISTSVTEIAPSSDAPTSTSTLSLSRFPRPPHPESFVSLSSQSLDVNALPRINTSFTTALATPPETPAVIRYRGASFDLVNPHDSILLHDIETPNDLHSCDGSPMRTSDEFLARPDIAPRNRVSTDFGAAWSLIRSRDEREESHGHQPYTQLSPPPPAVLSPRSAEVASPMSPDEPRTALPSSVGRTKQEEPRFSLRELAPIKHLSRTFTRRLNKAPEPTEEQVEEQELEGLPAGAPASVREEHQPVYVDDDEYYPTLATTYQPIESFSYSPLESTAGLTSMVPDQLFDQPMSASEPLYPPPSLYSNEWGLPQGYYSPRATGVFGLEDQTNRNPFHGPNTCTIPNSIPTAEYLSGQEEIEVASGATAAQIDDGDTVRMVNESVATAYGVLGDESHGLVTGGRSALHHLALQAQGVGTDSSHSSLELLGQVREGRGREPTLRQTPEPSTPAAASLESSFEYDNFINILNQSPESASTAPPQQLEPGQSSSQSENLGTLTRQAALDDAGRIFDEAEASSSIPAMWQRHSGTHLVKTRPTAVPDNDEDWETGQDSRYSADAQLLHNSTLHESHNSAVACQREESHRKLDGPAPEADLPGTSQGTEIHDAGSSVADNSNGSHGRRRSAVTGQTKLREMKLTPSIAPSARFARSVQSNESGATRFSEIMRFDAPSLRAPSSVTTDSPLTRQSVTPGHDLGSPHLHVTRREPTAEDCAERTRLSWIVFGLFCILPPLLILYRWFGDSMVNWVSGGRFTTATVTPKRAALYLGVPVNILIVTAIAIPIFIAMA</sequence>
<dbReference type="RefSeq" id="XP_033655456.1">
    <property type="nucleotide sequence ID" value="XM_033800794.1"/>
</dbReference>
<feature type="compositionally biased region" description="Polar residues" evidence="1">
    <location>
        <begin position="879"/>
        <end position="895"/>
    </location>
</feature>
<feature type="region of interest" description="Disordered" evidence="1">
    <location>
        <begin position="878"/>
        <end position="904"/>
    </location>
</feature>
<feature type="transmembrane region" description="Helical" evidence="2">
    <location>
        <begin position="923"/>
        <end position="944"/>
    </location>
</feature>
<evidence type="ECO:0000313" key="3">
    <source>
        <dbReference type="EMBL" id="KAF2277917.1"/>
    </source>
</evidence>
<feature type="region of interest" description="Disordered" evidence="1">
    <location>
        <begin position="343"/>
        <end position="405"/>
    </location>
</feature>
<name>A0A6A6JN18_WESOR</name>
<feature type="region of interest" description="Disordered" evidence="1">
    <location>
        <begin position="637"/>
        <end position="658"/>
    </location>
</feature>
<feature type="region of interest" description="Disordered" evidence="1">
    <location>
        <begin position="676"/>
        <end position="699"/>
    </location>
</feature>
<keyword evidence="2" id="KW-1133">Transmembrane helix</keyword>
<feature type="compositionally biased region" description="Polar residues" evidence="1">
    <location>
        <begin position="56"/>
        <end position="66"/>
    </location>
</feature>
<keyword evidence="4" id="KW-1185">Reference proteome</keyword>
<evidence type="ECO:0000256" key="1">
    <source>
        <dbReference type="SAM" id="MobiDB-lite"/>
    </source>
</evidence>
<accession>A0A6A6JN18</accession>
<feature type="compositionally biased region" description="Basic residues" evidence="1">
    <location>
        <begin position="172"/>
        <end position="181"/>
    </location>
</feature>
<feature type="region of interest" description="Disordered" evidence="1">
    <location>
        <begin position="1"/>
        <end position="95"/>
    </location>
</feature>
<feature type="compositionally biased region" description="Low complexity" evidence="1">
    <location>
        <begin position="203"/>
        <end position="231"/>
    </location>
</feature>
<evidence type="ECO:0000256" key="2">
    <source>
        <dbReference type="SAM" id="Phobius"/>
    </source>
</evidence>
<feature type="compositionally biased region" description="Basic and acidic residues" evidence="1">
    <location>
        <begin position="393"/>
        <end position="402"/>
    </location>
</feature>
<dbReference type="GeneID" id="54553969"/>
<reference evidence="3" key="1">
    <citation type="journal article" date="2020" name="Stud. Mycol.">
        <title>101 Dothideomycetes genomes: a test case for predicting lifestyles and emergence of pathogens.</title>
        <authorList>
            <person name="Haridas S."/>
            <person name="Albert R."/>
            <person name="Binder M."/>
            <person name="Bloem J."/>
            <person name="Labutti K."/>
            <person name="Salamov A."/>
            <person name="Andreopoulos B."/>
            <person name="Baker S."/>
            <person name="Barry K."/>
            <person name="Bills G."/>
            <person name="Bluhm B."/>
            <person name="Cannon C."/>
            <person name="Castanera R."/>
            <person name="Culley D."/>
            <person name="Daum C."/>
            <person name="Ezra D."/>
            <person name="Gonzalez J."/>
            <person name="Henrissat B."/>
            <person name="Kuo A."/>
            <person name="Liang C."/>
            <person name="Lipzen A."/>
            <person name="Lutzoni F."/>
            <person name="Magnuson J."/>
            <person name="Mondo S."/>
            <person name="Nolan M."/>
            <person name="Ohm R."/>
            <person name="Pangilinan J."/>
            <person name="Park H.-J."/>
            <person name="Ramirez L."/>
            <person name="Alfaro M."/>
            <person name="Sun H."/>
            <person name="Tritt A."/>
            <person name="Yoshinaga Y."/>
            <person name="Zwiers L.-H."/>
            <person name="Turgeon B."/>
            <person name="Goodwin S."/>
            <person name="Spatafora J."/>
            <person name="Crous P."/>
            <person name="Grigoriev I."/>
        </authorList>
    </citation>
    <scope>NUCLEOTIDE SEQUENCE</scope>
    <source>
        <strain evidence="3">CBS 379.55</strain>
    </source>
</reference>
<evidence type="ECO:0000313" key="4">
    <source>
        <dbReference type="Proteomes" id="UP000800097"/>
    </source>
</evidence>
<feature type="compositionally biased region" description="Polar residues" evidence="1">
    <location>
        <begin position="7"/>
        <end position="40"/>
    </location>
</feature>
<dbReference type="OrthoDB" id="5353066at2759"/>
<protein>
    <submittedName>
        <fullName evidence="3">Uncharacterized protein</fullName>
    </submittedName>
</protein>
<feature type="transmembrane region" description="Helical" evidence="2">
    <location>
        <begin position="967"/>
        <end position="989"/>
    </location>
</feature>
<feature type="region of interest" description="Disordered" evidence="1">
    <location>
        <begin position="733"/>
        <end position="756"/>
    </location>
</feature>
<keyword evidence="2" id="KW-0812">Transmembrane</keyword>
<proteinExistence type="predicted"/>
<dbReference type="EMBL" id="ML986489">
    <property type="protein sequence ID" value="KAF2277917.1"/>
    <property type="molecule type" value="Genomic_DNA"/>
</dbReference>
<feature type="region of interest" description="Disordered" evidence="1">
    <location>
        <begin position="172"/>
        <end position="242"/>
    </location>
</feature>
<gene>
    <name evidence="3" type="ORF">EI97DRAFT_457153</name>
</gene>